<dbReference type="InterPro" id="IPR035808">
    <property type="entry name" value="Ribosomal_uL30_euk_arc"/>
</dbReference>
<dbReference type="GO" id="GO:0003723">
    <property type="term" value="F:RNA binding"/>
    <property type="evidence" value="ECO:0007669"/>
    <property type="project" value="TreeGrafter"/>
</dbReference>
<proteinExistence type="inferred from homology"/>
<keyword evidence="3 4" id="KW-0687">Ribonucleoprotein</keyword>
<accession>A0A7C5UUW5</accession>
<dbReference type="NCBIfam" id="TIGR01309">
    <property type="entry name" value="uL30_arch"/>
    <property type="match status" value="1"/>
</dbReference>
<dbReference type="SUPFAM" id="SSF55129">
    <property type="entry name" value="Ribosomal protein L30p/L7e"/>
    <property type="match status" value="1"/>
</dbReference>
<name>A0A7C5UUW5_9CREN</name>
<comment type="similarity">
    <text evidence="1 4">Belongs to the universal ribosomal protein uL30 family.</text>
</comment>
<evidence type="ECO:0000256" key="4">
    <source>
        <dbReference type="HAMAP-Rule" id="MF_01371"/>
    </source>
</evidence>
<comment type="caution">
    <text evidence="7">The sequence shown here is derived from an EMBL/GenBank/DDBJ whole genome shotgun (WGS) entry which is preliminary data.</text>
</comment>
<evidence type="ECO:0000256" key="2">
    <source>
        <dbReference type="ARBA" id="ARBA00022980"/>
    </source>
</evidence>
<dbReference type="NCBIfam" id="NF004711">
    <property type="entry name" value="PRK06049.1"/>
    <property type="match status" value="1"/>
</dbReference>
<dbReference type="Gene3D" id="3.30.1390.20">
    <property type="entry name" value="Ribosomal protein L30, ferredoxin-like fold domain"/>
    <property type="match status" value="1"/>
</dbReference>
<dbReference type="EMBL" id="DRUB01000139">
    <property type="protein sequence ID" value="HHR96606.1"/>
    <property type="molecule type" value="Genomic_DNA"/>
</dbReference>
<dbReference type="HAMAP" id="MF_01371_A">
    <property type="entry name" value="Ribosomal_uL30_A"/>
    <property type="match status" value="1"/>
</dbReference>
<dbReference type="PANTHER" id="PTHR11524:SF16">
    <property type="entry name" value="LARGE RIBOSOMAL SUBUNIT PROTEIN UL30"/>
    <property type="match status" value="1"/>
</dbReference>
<dbReference type="EMBL" id="DRZI01000204">
    <property type="protein sequence ID" value="HHP81977.1"/>
    <property type="molecule type" value="Genomic_DNA"/>
</dbReference>
<dbReference type="AlphaFoldDB" id="A0A7C5UUW5"/>
<dbReference type="GO" id="GO:0022625">
    <property type="term" value="C:cytosolic large ribosomal subunit"/>
    <property type="evidence" value="ECO:0007669"/>
    <property type="project" value="UniProtKB-UniRule"/>
</dbReference>
<reference evidence="7" key="1">
    <citation type="journal article" date="2020" name="mSystems">
        <title>Genome- and Community-Level Interaction Insights into Carbon Utilization and Element Cycling Functions of Hydrothermarchaeota in Hydrothermal Sediment.</title>
        <authorList>
            <person name="Zhou Z."/>
            <person name="Liu Y."/>
            <person name="Xu W."/>
            <person name="Pan J."/>
            <person name="Luo Z.H."/>
            <person name="Li M."/>
        </authorList>
    </citation>
    <scope>NUCLEOTIDE SEQUENCE [LARGE SCALE GENOMIC DNA]</scope>
    <source>
        <strain evidence="7">SpSt-1</strain>
        <strain evidence="6">SpSt-1121</strain>
    </source>
</reference>
<comment type="subunit">
    <text evidence="4">Part of the 50S ribosomal subunit.</text>
</comment>
<evidence type="ECO:0000256" key="1">
    <source>
        <dbReference type="ARBA" id="ARBA00007594"/>
    </source>
</evidence>
<dbReference type="Pfam" id="PF00327">
    <property type="entry name" value="Ribosomal_L30"/>
    <property type="match status" value="1"/>
</dbReference>
<evidence type="ECO:0000259" key="5">
    <source>
        <dbReference type="Pfam" id="PF00327"/>
    </source>
</evidence>
<evidence type="ECO:0000256" key="3">
    <source>
        <dbReference type="ARBA" id="ARBA00023274"/>
    </source>
</evidence>
<dbReference type="InterPro" id="IPR005997">
    <property type="entry name" value="Ribosomal_uL30_arc"/>
</dbReference>
<dbReference type="GO" id="GO:0003735">
    <property type="term" value="F:structural constituent of ribosome"/>
    <property type="evidence" value="ECO:0007669"/>
    <property type="project" value="UniProtKB-UniRule"/>
</dbReference>
<dbReference type="Gene3D" id="1.10.15.30">
    <property type="match status" value="1"/>
</dbReference>
<organism evidence="7">
    <name type="scientific">Ignisphaera aggregans</name>
    <dbReference type="NCBI Taxonomy" id="334771"/>
    <lineage>
        <taxon>Archaea</taxon>
        <taxon>Thermoproteota</taxon>
        <taxon>Thermoprotei</taxon>
        <taxon>Desulfurococcales</taxon>
        <taxon>Desulfurococcaceae</taxon>
        <taxon>Ignisphaera</taxon>
    </lineage>
</organism>
<keyword evidence="2 4" id="KW-0689">Ribosomal protein</keyword>
<dbReference type="CDD" id="cd01657">
    <property type="entry name" value="Ribosomal_L7_archeal_euk"/>
    <property type="match status" value="1"/>
</dbReference>
<evidence type="ECO:0000313" key="7">
    <source>
        <dbReference type="EMBL" id="HHR96606.1"/>
    </source>
</evidence>
<feature type="domain" description="Large ribosomal subunit protein uL30-like ferredoxin-like fold" evidence="5">
    <location>
        <begin position="12"/>
        <end position="62"/>
    </location>
</feature>
<dbReference type="GO" id="GO:0000463">
    <property type="term" value="P:maturation of LSU-rRNA from tricistronic rRNA transcript (SSU-rRNA, 5.8S rRNA, LSU-rRNA)"/>
    <property type="evidence" value="ECO:0007669"/>
    <property type="project" value="TreeGrafter"/>
</dbReference>
<dbReference type="GO" id="GO:0006412">
    <property type="term" value="P:translation"/>
    <property type="evidence" value="ECO:0007669"/>
    <property type="project" value="UniProtKB-UniRule"/>
</dbReference>
<evidence type="ECO:0000313" key="6">
    <source>
        <dbReference type="EMBL" id="HHP81977.1"/>
    </source>
</evidence>
<dbReference type="InterPro" id="IPR016082">
    <property type="entry name" value="Ribosomal_uL30_ferredoxin-like"/>
</dbReference>
<dbReference type="InterPro" id="IPR039699">
    <property type="entry name" value="Ribosomal_uL30"/>
</dbReference>
<protein>
    <recommendedName>
        <fullName evidence="4">Large ribosomal subunit protein uL30</fullName>
    </recommendedName>
</protein>
<dbReference type="InterPro" id="IPR036919">
    <property type="entry name" value="Ribo_uL30_ferredoxin-like_sf"/>
</dbReference>
<gene>
    <name evidence="4" type="primary">rpl30</name>
    <name evidence="7" type="ORF">ENL47_07335</name>
    <name evidence="6" type="ORF">ENM84_04850</name>
</gene>
<dbReference type="PANTHER" id="PTHR11524">
    <property type="entry name" value="60S RIBOSOMAL PROTEIN L7"/>
    <property type="match status" value="1"/>
</dbReference>
<sequence length="166" mass="18968">MGVEEPKKYALLAIIRLRGRAGTPYDVEYALRLLRLVKKYHCVVYPMTDSIQGILNKIKDWVTWGEIDLDTLTLLLKKRGRVKGGKPLTDEYIKKVLTVENIEVLAKVLYEGKLKLHKLSEYGIKPVFRLHPPKGGFKGSIRKPYKDGGETGYRGSEINKLIVRMI</sequence>